<dbReference type="Pfam" id="PF23116">
    <property type="entry name" value="HHD_RTEL1"/>
    <property type="match status" value="1"/>
</dbReference>
<evidence type="ECO:0000256" key="2">
    <source>
        <dbReference type="ARBA" id="ARBA00022833"/>
    </source>
</evidence>
<dbReference type="SUPFAM" id="SSF57850">
    <property type="entry name" value="RING/U-box"/>
    <property type="match status" value="1"/>
</dbReference>
<feature type="compositionally biased region" description="Low complexity" evidence="4">
    <location>
        <begin position="20"/>
        <end position="31"/>
    </location>
</feature>
<name>A0A8S9YK45_9TREM</name>
<keyword evidence="1 3" id="KW-0863">Zinc-finger</keyword>
<evidence type="ECO:0000313" key="6">
    <source>
        <dbReference type="EMBL" id="KAF7240053.1"/>
    </source>
</evidence>
<evidence type="ECO:0000256" key="1">
    <source>
        <dbReference type="ARBA" id="ARBA00022771"/>
    </source>
</evidence>
<dbReference type="GO" id="GO:0008270">
    <property type="term" value="F:zinc ion binding"/>
    <property type="evidence" value="ECO:0007669"/>
    <property type="project" value="UniProtKB-KW"/>
</dbReference>
<dbReference type="Proteomes" id="UP000822476">
    <property type="component" value="Unassembled WGS sequence"/>
</dbReference>
<evidence type="ECO:0000313" key="7">
    <source>
        <dbReference type="Proteomes" id="UP000822476"/>
    </source>
</evidence>
<dbReference type="OrthoDB" id="6268678at2759"/>
<feature type="domain" description="RING-type" evidence="5">
    <location>
        <begin position="198"/>
        <end position="238"/>
    </location>
</feature>
<evidence type="ECO:0000259" key="5">
    <source>
        <dbReference type="PROSITE" id="PS50089"/>
    </source>
</evidence>
<feature type="non-terminal residue" evidence="6">
    <location>
        <position position="1"/>
    </location>
</feature>
<keyword evidence="2" id="KW-0862">Zinc</keyword>
<keyword evidence="1 3" id="KW-0479">Metal-binding</keyword>
<dbReference type="InterPro" id="IPR013083">
    <property type="entry name" value="Znf_RING/FYVE/PHD"/>
</dbReference>
<dbReference type="EMBL" id="JTDE01007262">
    <property type="protein sequence ID" value="KAF7240053.1"/>
    <property type="molecule type" value="Genomic_DNA"/>
</dbReference>
<organism evidence="6 7">
    <name type="scientific">Paragonimus skrjabini miyazakii</name>
    <dbReference type="NCBI Taxonomy" id="59628"/>
    <lineage>
        <taxon>Eukaryota</taxon>
        <taxon>Metazoa</taxon>
        <taxon>Spiralia</taxon>
        <taxon>Lophotrochozoa</taxon>
        <taxon>Platyhelminthes</taxon>
        <taxon>Trematoda</taxon>
        <taxon>Digenea</taxon>
        <taxon>Plagiorchiida</taxon>
        <taxon>Troglotremata</taxon>
        <taxon>Troglotrematidae</taxon>
        <taxon>Paragonimus</taxon>
    </lineage>
</organism>
<dbReference type="Gene3D" id="3.30.40.10">
    <property type="entry name" value="Zinc/RING finger domain, C3HC4 (zinc finger)"/>
    <property type="match status" value="1"/>
</dbReference>
<reference evidence="6" key="1">
    <citation type="submission" date="2019-07" db="EMBL/GenBank/DDBJ databases">
        <title>Annotation for the trematode Paragonimus miyazaki's.</title>
        <authorList>
            <person name="Choi Y.-J."/>
        </authorList>
    </citation>
    <scope>NUCLEOTIDE SEQUENCE</scope>
    <source>
        <strain evidence="6">Japan</strain>
    </source>
</reference>
<keyword evidence="7" id="KW-1185">Reference proteome</keyword>
<comment type="caution">
    <text evidence="6">The sequence shown here is derived from an EMBL/GenBank/DDBJ whole genome shotgun (WGS) entry which is preliminary data.</text>
</comment>
<protein>
    <recommendedName>
        <fullName evidence="5">RING-type domain-containing protein</fullName>
    </recommendedName>
</protein>
<dbReference type="PROSITE" id="PS50089">
    <property type="entry name" value="ZF_RING_2"/>
    <property type="match status" value="1"/>
</dbReference>
<sequence>ALKSSSSSIFNSIDNQPDETATSSTISVSATGESKEDALEAKLLQSRPSKRIRLCRAIENLPNDNTLCLDPATYLAAVKSTLINSPGTGTNRDFMRDFKEALRTYKESTTSNTVDCLNNDNVECLHVLHNKLATIFASDKSKKLLTGVTCFLLPAHRSYYAELCKQGALLTTDPANCSSFSSDKGAAEKSSDNTIIECSKCHGCPARTPLVSTCNHIACFGCWRTIIEDGNRRCPSCHCLVRRRNLTRLVVQPANVSQSADA</sequence>
<dbReference type="AlphaFoldDB" id="A0A8S9YK45"/>
<evidence type="ECO:0000256" key="3">
    <source>
        <dbReference type="PROSITE-ProRule" id="PRU00175"/>
    </source>
</evidence>
<proteinExistence type="predicted"/>
<feature type="region of interest" description="Disordered" evidence="4">
    <location>
        <begin position="1"/>
        <end position="31"/>
    </location>
</feature>
<gene>
    <name evidence="6" type="ORF">EG68_08620</name>
</gene>
<accession>A0A8S9YK45</accession>
<feature type="compositionally biased region" description="Polar residues" evidence="4">
    <location>
        <begin position="9"/>
        <end position="19"/>
    </location>
</feature>
<evidence type="ECO:0000256" key="4">
    <source>
        <dbReference type="SAM" id="MobiDB-lite"/>
    </source>
</evidence>
<dbReference type="InterPro" id="IPR001841">
    <property type="entry name" value="Znf_RING"/>
</dbReference>
<dbReference type="CDD" id="cd16449">
    <property type="entry name" value="RING-HC"/>
    <property type="match status" value="1"/>
</dbReference>